<comment type="caution">
    <text evidence="7">The sequence shown here is derived from an EMBL/GenBank/DDBJ whole genome shotgun (WGS) entry which is preliminary data.</text>
</comment>
<dbReference type="PANTHER" id="PTHR45992">
    <property type="entry name" value="EUKARYOTIC ELONGATION FACTOR 2 KINASE-RELATED"/>
    <property type="match status" value="1"/>
</dbReference>
<keyword evidence="8" id="KW-1185">Reference proteome</keyword>
<evidence type="ECO:0000256" key="3">
    <source>
        <dbReference type="ARBA" id="ARBA00022741"/>
    </source>
</evidence>
<dbReference type="SUPFAM" id="SSF56112">
    <property type="entry name" value="Protein kinase-like (PK-like)"/>
    <property type="match status" value="1"/>
</dbReference>
<reference evidence="8" key="1">
    <citation type="submission" date="2024-06" db="EMBL/GenBank/DDBJ databases">
        <title>Multi-omics analyses provide insights into the biosynthesis of the anticancer antibiotic pleurotin in Hohenbuehelia grisea.</title>
        <authorList>
            <person name="Weaver J.A."/>
            <person name="Alberti F."/>
        </authorList>
    </citation>
    <scope>NUCLEOTIDE SEQUENCE [LARGE SCALE GENOMIC DNA]</scope>
    <source>
        <strain evidence="8">T-177</strain>
    </source>
</reference>
<evidence type="ECO:0000259" key="6">
    <source>
        <dbReference type="PROSITE" id="PS51158"/>
    </source>
</evidence>
<keyword evidence="4" id="KW-0418">Kinase</keyword>
<keyword evidence="5" id="KW-0067">ATP-binding</keyword>
<feature type="domain" description="Alpha-type protein kinase" evidence="6">
    <location>
        <begin position="337"/>
        <end position="593"/>
    </location>
</feature>
<evidence type="ECO:0000313" key="8">
    <source>
        <dbReference type="Proteomes" id="UP001556367"/>
    </source>
</evidence>
<dbReference type="Proteomes" id="UP001556367">
    <property type="component" value="Unassembled WGS sequence"/>
</dbReference>
<sequence length="613" mass="67094">MVPAKNTLPCGGENNVDDGCGMIFERMPIDNKLCNLCLKLKDIDSKEETDKFRDSIVQCEVCGLCGSSLRNPCGTCQRLEVAEANPSGAVPVSAGALHRQSQMNARMGRAANSPQPVRPVTSQAELSALRANTGTVGHFSVFYNCRRSNAASSIDKVLGNACRAYSEKTTMQQLLEYIITDLNPRWTQSHESDLAVDETELRAPGNVALDPEDMGLTLREWFNKYNWGERKEIFLKAPVGVGKVTKGMSFCVELFIHVDRYLERTGEDMQNTSFGTELSNTGKKRKGRSTVLKTVKRTKGTVLQSQFVASHKLPDIQEASLIYFKRTICAVDVNSGKVSLTETDAPESGFLDKATINLPSAAHGRTKEIYGLKINNKEYVAKKLVNIGKGQEDIDADTAAPHLTQDLVRLRRMATFADLFMEHASNAGAEVADFKVSDGFLIKIYNVKPSPTAQAAAEAPLPDNANTDPLSDADEDYPLAAVYLVEPRRTSTSVTKFSGTFGLRSRNDKLTATLMAFNHFVLQQTACQYSFADIQGTKEATSFGTQIITIFDPMTHSSSGNSGLGDHGLEGIKDFIKKHTCSTICRAMKLCDSATLEATHKSLTLDKGLYDSE</sequence>
<protein>
    <recommendedName>
        <fullName evidence="6">Alpha-type protein kinase domain-containing protein</fullName>
    </recommendedName>
</protein>
<evidence type="ECO:0000256" key="4">
    <source>
        <dbReference type="ARBA" id="ARBA00022777"/>
    </source>
</evidence>
<proteinExistence type="predicted"/>
<dbReference type="CDD" id="cd04515">
    <property type="entry name" value="Alpha_kinase"/>
    <property type="match status" value="1"/>
</dbReference>
<organism evidence="7 8">
    <name type="scientific">Hohenbuehelia grisea</name>
    <dbReference type="NCBI Taxonomy" id="104357"/>
    <lineage>
        <taxon>Eukaryota</taxon>
        <taxon>Fungi</taxon>
        <taxon>Dikarya</taxon>
        <taxon>Basidiomycota</taxon>
        <taxon>Agaricomycotina</taxon>
        <taxon>Agaricomycetes</taxon>
        <taxon>Agaricomycetidae</taxon>
        <taxon>Agaricales</taxon>
        <taxon>Pleurotineae</taxon>
        <taxon>Pleurotaceae</taxon>
        <taxon>Hohenbuehelia</taxon>
    </lineage>
</organism>
<keyword evidence="1" id="KW-0723">Serine/threonine-protein kinase</keyword>
<dbReference type="InterPro" id="IPR051852">
    <property type="entry name" value="Alpha-type_PK"/>
</dbReference>
<evidence type="ECO:0000313" key="7">
    <source>
        <dbReference type="EMBL" id="KAL0945346.1"/>
    </source>
</evidence>
<evidence type="ECO:0000256" key="5">
    <source>
        <dbReference type="ARBA" id="ARBA00022840"/>
    </source>
</evidence>
<gene>
    <name evidence="7" type="ORF">HGRIS_000844</name>
</gene>
<dbReference type="InterPro" id="IPR004166">
    <property type="entry name" value="a-kinase_dom"/>
</dbReference>
<dbReference type="Pfam" id="PF02816">
    <property type="entry name" value="Alpha_kinase"/>
    <property type="match status" value="1"/>
</dbReference>
<keyword evidence="2" id="KW-0808">Transferase</keyword>
<accession>A0ABR3IPX0</accession>
<evidence type="ECO:0000256" key="2">
    <source>
        <dbReference type="ARBA" id="ARBA00022679"/>
    </source>
</evidence>
<evidence type="ECO:0000256" key="1">
    <source>
        <dbReference type="ARBA" id="ARBA00022527"/>
    </source>
</evidence>
<dbReference type="InterPro" id="IPR011009">
    <property type="entry name" value="Kinase-like_dom_sf"/>
</dbReference>
<dbReference type="EMBL" id="JASNQZ010000018">
    <property type="protein sequence ID" value="KAL0945346.1"/>
    <property type="molecule type" value="Genomic_DNA"/>
</dbReference>
<dbReference type="PROSITE" id="PS51158">
    <property type="entry name" value="ALPHA_KINASE"/>
    <property type="match status" value="1"/>
</dbReference>
<dbReference type="Gene3D" id="3.20.200.10">
    <property type="entry name" value="MHCK/EF2 kinase"/>
    <property type="match status" value="1"/>
</dbReference>
<keyword evidence="3" id="KW-0547">Nucleotide-binding</keyword>
<name>A0ABR3IPX0_9AGAR</name>
<dbReference type="PANTHER" id="PTHR45992:SF2">
    <property type="entry name" value="EUKARYOTIC ELONGATION FACTOR 2 KINASE"/>
    <property type="match status" value="1"/>
</dbReference>